<feature type="compositionally biased region" description="Low complexity" evidence="6">
    <location>
        <begin position="595"/>
        <end position="609"/>
    </location>
</feature>
<evidence type="ECO:0000313" key="8">
    <source>
        <dbReference type="EMBL" id="KAL3804679.1"/>
    </source>
</evidence>
<comment type="caution">
    <text evidence="8">The sequence shown here is derived from an EMBL/GenBank/DDBJ whole genome shotgun (WGS) entry which is preliminary data.</text>
</comment>
<organism evidence="8 9">
    <name type="scientific">Cyclotella cryptica</name>
    <dbReference type="NCBI Taxonomy" id="29204"/>
    <lineage>
        <taxon>Eukaryota</taxon>
        <taxon>Sar</taxon>
        <taxon>Stramenopiles</taxon>
        <taxon>Ochrophyta</taxon>
        <taxon>Bacillariophyta</taxon>
        <taxon>Coscinodiscophyceae</taxon>
        <taxon>Thalassiosirophycidae</taxon>
        <taxon>Stephanodiscales</taxon>
        <taxon>Stephanodiscaceae</taxon>
        <taxon>Cyclotella</taxon>
    </lineage>
</organism>
<accession>A0ABD3QWR6</accession>
<dbReference type="PANTHER" id="PTHR45700">
    <property type="entry name" value="UBIQUITIN-PROTEIN LIGASE E3C"/>
    <property type="match status" value="1"/>
</dbReference>
<dbReference type="PANTHER" id="PTHR45700:SF2">
    <property type="entry name" value="UBIQUITIN-PROTEIN LIGASE E3C"/>
    <property type="match status" value="1"/>
</dbReference>
<name>A0ABD3QWR6_9STRA</name>
<feature type="domain" description="HECT" evidence="7">
    <location>
        <begin position="1063"/>
        <end position="1441"/>
    </location>
</feature>
<dbReference type="Proteomes" id="UP001516023">
    <property type="component" value="Unassembled WGS sequence"/>
</dbReference>
<dbReference type="InterPro" id="IPR044611">
    <property type="entry name" value="E3A/B/C-like"/>
</dbReference>
<protein>
    <recommendedName>
        <fullName evidence="2">HECT-type E3 ubiquitin transferase</fullName>
        <ecNumber evidence="2">2.3.2.26</ecNumber>
    </recommendedName>
</protein>
<dbReference type="InterPro" id="IPR000569">
    <property type="entry name" value="HECT_dom"/>
</dbReference>
<dbReference type="Pfam" id="PF00632">
    <property type="entry name" value="HECT"/>
    <property type="match status" value="1"/>
</dbReference>
<feature type="compositionally biased region" description="Low complexity" evidence="6">
    <location>
        <begin position="18"/>
        <end position="27"/>
    </location>
</feature>
<evidence type="ECO:0000256" key="5">
    <source>
        <dbReference type="PROSITE-ProRule" id="PRU00104"/>
    </source>
</evidence>
<feature type="region of interest" description="Disordered" evidence="6">
    <location>
        <begin position="1"/>
        <end position="29"/>
    </location>
</feature>
<keyword evidence="3" id="KW-0808">Transferase</keyword>
<feature type="region of interest" description="Disordered" evidence="6">
    <location>
        <begin position="579"/>
        <end position="612"/>
    </location>
</feature>
<dbReference type="GO" id="GO:0061630">
    <property type="term" value="F:ubiquitin protein ligase activity"/>
    <property type="evidence" value="ECO:0007669"/>
    <property type="project" value="UniProtKB-EC"/>
</dbReference>
<dbReference type="EMBL" id="JABMIG020000006">
    <property type="protein sequence ID" value="KAL3804679.1"/>
    <property type="molecule type" value="Genomic_DNA"/>
</dbReference>
<keyword evidence="9" id="KW-1185">Reference proteome</keyword>
<proteinExistence type="predicted"/>
<evidence type="ECO:0000259" key="7">
    <source>
        <dbReference type="PROSITE" id="PS50237"/>
    </source>
</evidence>
<dbReference type="InterPro" id="IPR035983">
    <property type="entry name" value="Hect_E3_ubiquitin_ligase"/>
</dbReference>
<comment type="catalytic activity">
    <reaction evidence="1">
        <text>S-ubiquitinyl-[E2 ubiquitin-conjugating enzyme]-L-cysteine + [acceptor protein]-L-lysine = [E2 ubiquitin-conjugating enzyme]-L-cysteine + N(6)-ubiquitinyl-[acceptor protein]-L-lysine.</text>
        <dbReference type="EC" id="2.3.2.26"/>
    </reaction>
</comment>
<dbReference type="FunFam" id="3.30.2160.10:FF:000002">
    <property type="entry name" value="Putative Ubiquitin-protein ligase E3C"/>
    <property type="match status" value="1"/>
</dbReference>
<dbReference type="Gene3D" id="3.90.1750.10">
    <property type="entry name" value="Hect, E3 ligase catalytic domains"/>
    <property type="match status" value="1"/>
</dbReference>
<keyword evidence="4 5" id="KW-0833">Ubl conjugation pathway</keyword>
<feature type="compositionally biased region" description="Acidic residues" evidence="6">
    <location>
        <begin position="579"/>
        <end position="589"/>
    </location>
</feature>
<evidence type="ECO:0000256" key="1">
    <source>
        <dbReference type="ARBA" id="ARBA00000885"/>
    </source>
</evidence>
<dbReference type="Gene3D" id="3.30.2160.10">
    <property type="entry name" value="Hect, E3 ligase catalytic domain"/>
    <property type="match status" value="1"/>
</dbReference>
<evidence type="ECO:0000256" key="3">
    <source>
        <dbReference type="ARBA" id="ARBA00022679"/>
    </source>
</evidence>
<reference evidence="8 9" key="1">
    <citation type="journal article" date="2020" name="G3 (Bethesda)">
        <title>Improved Reference Genome for Cyclotella cryptica CCMP332, a Model for Cell Wall Morphogenesis, Salinity Adaptation, and Lipid Production in Diatoms (Bacillariophyta).</title>
        <authorList>
            <person name="Roberts W.R."/>
            <person name="Downey K.M."/>
            <person name="Ruck E.C."/>
            <person name="Traller J.C."/>
            <person name="Alverson A.J."/>
        </authorList>
    </citation>
    <scope>NUCLEOTIDE SEQUENCE [LARGE SCALE GENOMIC DNA]</scope>
    <source>
        <strain evidence="8 9">CCMP332</strain>
    </source>
</reference>
<evidence type="ECO:0000256" key="6">
    <source>
        <dbReference type="SAM" id="MobiDB-lite"/>
    </source>
</evidence>
<evidence type="ECO:0000256" key="2">
    <source>
        <dbReference type="ARBA" id="ARBA00012485"/>
    </source>
</evidence>
<gene>
    <name evidence="8" type="ORF">HJC23_008494</name>
</gene>
<sequence>MFDGSFRTNRREINLAGRSSTRSTTRTSHLHEARQQRLARAAAKAKTNAACVLQRCWRGVRGGLDAEGRGRKGIAAGLNQDFHGIAEELIGFVEAVQNISQHDEKSVVQRMAQKQHQIRRLASLMAFRLSPALIPFFASNGNGSNDVVTAKCVNDSSWDKNNALAEECIRRDFLSLDYTLRFCYGDAATAGTDAFVSPVAAKRLVVAIIILLRQSFHFQNSSTQTNHDHDQADENLRLVRLVNYLLEKHFVPGGNWALSYTTDDFWTFRPSDYFLTVLNNVRCGRSASSDGGWLINLFSCFRDSYLLGCDVDTGNREDAAPMEVDVENSGREEVQMILLKWCCRVILHLATMDQRNGAFPNTEPFNESMLSYQKGLSLLGSIIFLTDVHPSATPTWMNDQLLILVSSLEQYVKSNSRQELMTEVMPSTSWSSLFVFFLAHGLNALSRDKPNEKNTPRTQRSHVPGIMKLFSYSSSLQSSDPWIGALADTLTLREHVVMENVLSYADICRSESPQTQHVFLCSIPMILRYALEHQYELSILSNYAALGDDIMGWISSSATKIDDSVTSNALSKAAVKAFDEDESESDSDDAQVTFQQQSNQLQNPMQSNNRADYSGRYSRADLQTMPKLDSLYQTFTLQTKKQVMDKLQLNVKSRRVNEMRRFALASKIGRGGLMQQVGESLFSLSTTTSYPRNALLSTHSPVSWQNNSRECYASCLAAIMTSCSGLKAGKNALSPLLAKLAFHDSLLYGMWDIAKERAYMITSSLSTASSLSTTDMFNLSAAYGTLATFCDMFSHNLLAVDDDLFLHKYHHPIDEDATNRSSARCLAKELVVTLKIILNDLYWVRPVLASDLSWRQTFLHDSSKPHIQQDADASVRFQRARLLLSGTKLWNSLYERWCRLYRNVQFCDETCWWFPQLSYRGQHDNNPIIHSQITSVGQSIEDDDAMDESIDDGERDTAAASSVAANNDAGMDALATSFRDPKMARVLTCIPQALPFNRRVDLFQNLLESDKLRTQDETAAFRQMMMNFDSDGGMFSGREKVTIRRDYLYADSMNTLMPLGKKLRKKLQVTFVNKHGVEEAGIDGGGVQKEFFDGKCIFCYVPFYLIKDAFLPAQHSETSDDEPGSASAPSHPDFFVETPIQTLQVNTALTSSEHIRHYEFLGRVLGKTMYESILVEPQFSLPFLNKLLGKQNSLDDLKNLDPEYYKHLKSLRYMSARDIIDLGLTFEVTTSSLGGNSHSTIELIPGGSKVPVTKENVIQYIHLVSHQRMNVAGARQTAAFLHGFREIIPAPWVRLFSAYEFQKIISGDDTVKGIDVQGMMSVMRYSGGFHPSQPIIQWLWEVVDEMTPEQQRKFLRFMTSCSRQPLLGFGSLIPAPCVQQTRLREDDYGNEVSDESSVGNIRLPTSATCMNLLKLPKYPNKAMLKEKLLYAIECGTGFELS</sequence>
<evidence type="ECO:0000313" key="9">
    <source>
        <dbReference type="Proteomes" id="UP001516023"/>
    </source>
</evidence>
<feature type="active site" description="Glycyl thioester intermediate" evidence="5">
    <location>
        <position position="1409"/>
    </location>
</feature>
<dbReference type="SUPFAM" id="SSF56204">
    <property type="entry name" value="Hect, E3 ligase catalytic domain"/>
    <property type="match status" value="1"/>
</dbReference>
<dbReference type="Gene3D" id="3.30.2410.10">
    <property type="entry name" value="Hect, E3 ligase catalytic domain"/>
    <property type="match status" value="1"/>
</dbReference>
<dbReference type="EC" id="2.3.2.26" evidence="2"/>
<dbReference type="CDD" id="cd00078">
    <property type="entry name" value="HECTc"/>
    <property type="match status" value="1"/>
</dbReference>
<dbReference type="PROSITE" id="PS50237">
    <property type="entry name" value="HECT"/>
    <property type="match status" value="1"/>
</dbReference>
<dbReference type="SMART" id="SM00119">
    <property type="entry name" value="HECTc"/>
    <property type="match status" value="1"/>
</dbReference>
<evidence type="ECO:0000256" key="4">
    <source>
        <dbReference type="ARBA" id="ARBA00022786"/>
    </source>
</evidence>